<dbReference type="HAMAP" id="MF_00182">
    <property type="entry name" value="Formyl_trans"/>
    <property type="match status" value="1"/>
</dbReference>
<keyword evidence="3 5" id="KW-0808">Transferase</keyword>
<dbReference type="SUPFAM" id="SSF53328">
    <property type="entry name" value="Formyltransferase"/>
    <property type="match status" value="1"/>
</dbReference>
<reference evidence="8 9" key="1">
    <citation type="submission" date="2019-08" db="EMBL/GenBank/DDBJ databases">
        <title>Isolation and enrichment of carboxydotrophic bacteria from anaerobic sludge for the production of bio-based chemicals from syngas.</title>
        <authorList>
            <person name="Antares A.L."/>
            <person name="Moreira J."/>
            <person name="Diender M."/>
            <person name="Parshina S.N."/>
            <person name="Stams A.J.M."/>
            <person name="Alves M."/>
            <person name="Alves J.I."/>
            <person name="Sousa D.Z."/>
        </authorList>
    </citation>
    <scope>NUCLEOTIDE SEQUENCE [LARGE SCALE GENOMIC DNA]</scope>
    <source>
        <strain evidence="8 9">JM</strain>
    </source>
</reference>
<dbReference type="InterPro" id="IPR005794">
    <property type="entry name" value="Fmt"/>
</dbReference>
<name>A0A5D0WW38_9FIRM</name>
<feature type="domain" description="Formyl transferase C-terminal" evidence="7">
    <location>
        <begin position="206"/>
        <end position="304"/>
    </location>
</feature>
<dbReference type="PANTHER" id="PTHR11138">
    <property type="entry name" value="METHIONYL-TRNA FORMYLTRANSFERASE"/>
    <property type="match status" value="1"/>
</dbReference>
<evidence type="ECO:0000259" key="7">
    <source>
        <dbReference type="Pfam" id="PF02911"/>
    </source>
</evidence>
<dbReference type="InterPro" id="IPR036477">
    <property type="entry name" value="Formyl_transf_N_sf"/>
</dbReference>
<feature type="binding site" evidence="5">
    <location>
        <begin position="112"/>
        <end position="115"/>
    </location>
    <ligand>
        <name>(6S)-5,6,7,8-tetrahydrofolate</name>
        <dbReference type="ChEBI" id="CHEBI:57453"/>
    </ligand>
</feature>
<dbReference type="EC" id="2.1.2.9" evidence="2 5"/>
<dbReference type="InterPro" id="IPR001555">
    <property type="entry name" value="GART_AS"/>
</dbReference>
<protein>
    <recommendedName>
        <fullName evidence="2 5">Methionyl-tRNA formyltransferase</fullName>
        <ecNumber evidence="2 5">2.1.2.9</ecNumber>
    </recommendedName>
</protein>
<evidence type="ECO:0000259" key="6">
    <source>
        <dbReference type="Pfam" id="PF00551"/>
    </source>
</evidence>
<comment type="similarity">
    <text evidence="1 5">Belongs to the Fmt family.</text>
</comment>
<comment type="function">
    <text evidence="5">Attaches a formyl group to the free amino group of methionyl-tRNA(fMet). The formyl group appears to play a dual role in the initiator identity of N-formylmethionyl-tRNA by promoting its recognition by IF2 and preventing the misappropriation of this tRNA by the elongation apparatus.</text>
</comment>
<dbReference type="PROSITE" id="PS00373">
    <property type="entry name" value="GART"/>
    <property type="match status" value="1"/>
</dbReference>
<proteinExistence type="inferred from homology"/>
<dbReference type="GO" id="GO:0004479">
    <property type="term" value="F:methionyl-tRNA formyltransferase activity"/>
    <property type="evidence" value="ECO:0007669"/>
    <property type="project" value="UniProtKB-UniRule"/>
</dbReference>
<dbReference type="SUPFAM" id="SSF50486">
    <property type="entry name" value="FMT C-terminal domain-like"/>
    <property type="match status" value="1"/>
</dbReference>
<evidence type="ECO:0000256" key="5">
    <source>
        <dbReference type="HAMAP-Rule" id="MF_00182"/>
    </source>
</evidence>
<dbReference type="Proteomes" id="UP000322619">
    <property type="component" value="Unassembled WGS sequence"/>
</dbReference>
<dbReference type="CDD" id="cd08704">
    <property type="entry name" value="Met_tRNA_FMT_C"/>
    <property type="match status" value="1"/>
</dbReference>
<dbReference type="AlphaFoldDB" id="A0A5D0WW38"/>
<dbReference type="PANTHER" id="PTHR11138:SF5">
    <property type="entry name" value="METHIONYL-TRNA FORMYLTRANSFERASE, MITOCHONDRIAL"/>
    <property type="match status" value="1"/>
</dbReference>
<dbReference type="CDD" id="cd08646">
    <property type="entry name" value="FMT_core_Met-tRNA-FMT_N"/>
    <property type="match status" value="1"/>
</dbReference>
<dbReference type="InterPro" id="IPR041711">
    <property type="entry name" value="Met-tRNA-FMT_N"/>
</dbReference>
<accession>A0A5D0WW38</accession>
<evidence type="ECO:0000256" key="3">
    <source>
        <dbReference type="ARBA" id="ARBA00022679"/>
    </source>
</evidence>
<dbReference type="NCBIfam" id="TIGR00460">
    <property type="entry name" value="fmt"/>
    <property type="match status" value="1"/>
</dbReference>
<dbReference type="GO" id="GO:0005829">
    <property type="term" value="C:cytosol"/>
    <property type="evidence" value="ECO:0007669"/>
    <property type="project" value="TreeGrafter"/>
</dbReference>
<dbReference type="InterPro" id="IPR002376">
    <property type="entry name" value="Formyl_transf_N"/>
</dbReference>
<dbReference type="Gene3D" id="3.40.50.12230">
    <property type="match status" value="1"/>
</dbReference>
<evidence type="ECO:0000313" key="9">
    <source>
        <dbReference type="Proteomes" id="UP000322619"/>
    </source>
</evidence>
<organism evidence="8 9">
    <name type="scientific">Acetobacterium wieringae</name>
    <dbReference type="NCBI Taxonomy" id="52694"/>
    <lineage>
        <taxon>Bacteria</taxon>
        <taxon>Bacillati</taxon>
        <taxon>Bacillota</taxon>
        <taxon>Clostridia</taxon>
        <taxon>Eubacteriales</taxon>
        <taxon>Eubacteriaceae</taxon>
        <taxon>Acetobacterium</taxon>
    </lineage>
</organism>
<dbReference type="Pfam" id="PF00551">
    <property type="entry name" value="Formyl_trans_N"/>
    <property type="match status" value="1"/>
</dbReference>
<dbReference type="InterPro" id="IPR044135">
    <property type="entry name" value="Met-tRNA-FMT_C"/>
</dbReference>
<feature type="domain" description="Formyl transferase N-terminal" evidence="6">
    <location>
        <begin position="4"/>
        <end position="182"/>
    </location>
</feature>
<dbReference type="EMBL" id="VSLA01000002">
    <property type="protein sequence ID" value="TYC88357.1"/>
    <property type="molecule type" value="Genomic_DNA"/>
</dbReference>
<dbReference type="RefSeq" id="WP_148636441.1">
    <property type="nucleotide sequence ID" value="NZ_VSLA01000002.1"/>
</dbReference>
<evidence type="ECO:0000313" key="8">
    <source>
        <dbReference type="EMBL" id="TYC88357.1"/>
    </source>
</evidence>
<evidence type="ECO:0000256" key="1">
    <source>
        <dbReference type="ARBA" id="ARBA00010699"/>
    </source>
</evidence>
<keyword evidence="4 5" id="KW-0648">Protein biosynthesis</keyword>
<comment type="caution">
    <text evidence="8">The sequence shown here is derived from an EMBL/GenBank/DDBJ whole genome shotgun (WGS) entry which is preliminary data.</text>
</comment>
<dbReference type="Pfam" id="PF02911">
    <property type="entry name" value="Formyl_trans_C"/>
    <property type="match status" value="1"/>
</dbReference>
<dbReference type="InterPro" id="IPR011034">
    <property type="entry name" value="Formyl_transferase-like_C_sf"/>
</dbReference>
<evidence type="ECO:0000256" key="2">
    <source>
        <dbReference type="ARBA" id="ARBA00012261"/>
    </source>
</evidence>
<gene>
    <name evidence="5" type="primary">fmt</name>
    <name evidence="8" type="ORF">FXB42_01720</name>
</gene>
<dbReference type="InterPro" id="IPR005793">
    <property type="entry name" value="Formyl_trans_C"/>
</dbReference>
<evidence type="ECO:0000256" key="4">
    <source>
        <dbReference type="ARBA" id="ARBA00022917"/>
    </source>
</evidence>
<comment type="catalytic activity">
    <reaction evidence="5">
        <text>L-methionyl-tRNA(fMet) + (6R)-10-formyltetrahydrofolate = N-formyl-L-methionyl-tRNA(fMet) + (6S)-5,6,7,8-tetrahydrofolate + H(+)</text>
        <dbReference type="Rhea" id="RHEA:24380"/>
        <dbReference type="Rhea" id="RHEA-COMP:9952"/>
        <dbReference type="Rhea" id="RHEA-COMP:9953"/>
        <dbReference type="ChEBI" id="CHEBI:15378"/>
        <dbReference type="ChEBI" id="CHEBI:57453"/>
        <dbReference type="ChEBI" id="CHEBI:78530"/>
        <dbReference type="ChEBI" id="CHEBI:78844"/>
        <dbReference type="ChEBI" id="CHEBI:195366"/>
        <dbReference type="EC" id="2.1.2.9"/>
    </reaction>
</comment>
<sequence>MKNIKVIFMGTTDFGVPALESLVAAGYEVQAAVCQPDRPNKRGKKVEILPLKAKALELGITVLQPEKIRDTQFVEVLKNFQSDIFVVAAYGQILSREILEIPNYGALNIHGSLLPDYRGAAPIQRAIIDGKKKTGVTIMLMSEGMDTGDMLSKAEYPITESTTFLDLYRSLSLLGGHLLIETMEKFLAGALKPVPQDNSVATYAEKILKDTGYINWHKSSREILYLINGTDPVPGAYIVYNDGKIKCFSPEIVIWEGHEKPGTIVIADDREGLVIKTQDGALRIGSIQAPGKKRLEATVFLRGRKMAIGTILN</sequence>